<keyword evidence="6" id="KW-1185">Reference proteome</keyword>
<keyword evidence="4" id="KW-0539">Nucleus</keyword>
<proteinExistence type="predicted"/>
<evidence type="ECO:0000259" key="5">
    <source>
        <dbReference type="PROSITE" id="PS51005"/>
    </source>
</evidence>
<dbReference type="GO" id="GO:0006355">
    <property type="term" value="P:regulation of DNA-templated transcription"/>
    <property type="evidence" value="ECO:0007669"/>
    <property type="project" value="InterPro"/>
</dbReference>
<name>A0A6I9SWV6_SESIN</name>
<dbReference type="AlphaFoldDB" id="A0A6I9SWV6"/>
<dbReference type="Proteomes" id="UP000504604">
    <property type="component" value="Linkage group LG4"/>
</dbReference>
<keyword evidence="1" id="KW-0805">Transcription regulation</keyword>
<dbReference type="GO" id="GO:0003677">
    <property type="term" value="F:DNA binding"/>
    <property type="evidence" value="ECO:0007669"/>
    <property type="project" value="UniProtKB-KW"/>
</dbReference>
<organism evidence="6 7">
    <name type="scientific">Sesamum indicum</name>
    <name type="common">Oriental sesame</name>
    <name type="synonym">Sesamum orientale</name>
    <dbReference type="NCBI Taxonomy" id="4182"/>
    <lineage>
        <taxon>Eukaryota</taxon>
        <taxon>Viridiplantae</taxon>
        <taxon>Streptophyta</taxon>
        <taxon>Embryophyta</taxon>
        <taxon>Tracheophyta</taxon>
        <taxon>Spermatophyta</taxon>
        <taxon>Magnoliopsida</taxon>
        <taxon>eudicotyledons</taxon>
        <taxon>Gunneridae</taxon>
        <taxon>Pentapetalae</taxon>
        <taxon>asterids</taxon>
        <taxon>lamiids</taxon>
        <taxon>Lamiales</taxon>
        <taxon>Pedaliaceae</taxon>
        <taxon>Sesamum</taxon>
    </lineage>
</organism>
<dbReference type="Pfam" id="PF02365">
    <property type="entry name" value="NAM"/>
    <property type="match status" value="1"/>
</dbReference>
<keyword evidence="3" id="KW-0804">Transcription</keyword>
<dbReference type="PANTHER" id="PTHR31719:SF193">
    <property type="entry name" value="NAC DOMAIN-CONTAINING PROTEIN"/>
    <property type="match status" value="1"/>
</dbReference>
<sequence length="188" mass="22167">MERKGKEKEIESDWIYNSEDEYFSSLPQGFKFRRTDLELLEAYLIKKLKNQPLPLNRIREVDLYSFATPQALTANIKLIREKKWYFFTPRFRKYANGDRPDRGTPGGYWKTTGADIKVRNHVGLVLGTKRTLCFHEGKPMAGEKTNWIMHEYIVDRPTTPHNKPRKLDEWVLCKVFLRNVGQKKDDSA</sequence>
<evidence type="ECO:0000256" key="3">
    <source>
        <dbReference type="ARBA" id="ARBA00023163"/>
    </source>
</evidence>
<dbReference type="InterPro" id="IPR036093">
    <property type="entry name" value="NAC_dom_sf"/>
</dbReference>
<dbReference type="Gramene" id="SIN_1006195.t">
    <property type="protein sequence ID" value="SIN_1006195.t"/>
    <property type="gene ID" value="SIN_1006195"/>
</dbReference>
<dbReference type="PANTHER" id="PTHR31719">
    <property type="entry name" value="NAC TRANSCRIPTION FACTOR 56"/>
    <property type="match status" value="1"/>
</dbReference>
<dbReference type="InterPro" id="IPR003441">
    <property type="entry name" value="NAC-dom"/>
</dbReference>
<dbReference type="RefSeq" id="XP_011075275.1">
    <property type="nucleotide sequence ID" value="XM_011076973.2"/>
</dbReference>
<reference evidence="7" key="1">
    <citation type="submission" date="2025-08" db="UniProtKB">
        <authorList>
            <consortium name="RefSeq"/>
        </authorList>
    </citation>
    <scope>IDENTIFICATION</scope>
</reference>
<evidence type="ECO:0000313" key="6">
    <source>
        <dbReference type="Proteomes" id="UP000504604"/>
    </source>
</evidence>
<gene>
    <name evidence="7" type="primary">LOC105159787</name>
</gene>
<dbReference type="GeneID" id="105159787"/>
<dbReference type="InParanoid" id="A0A6I9SWV6"/>
<evidence type="ECO:0000313" key="7">
    <source>
        <dbReference type="RefSeq" id="XP_011075275.1"/>
    </source>
</evidence>
<accession>A0A6I9SWV6</accession>
<dbReference type="SUPFAM" id="SSF101941">
    <property type="entry name" value="NAC domain"/>
    <property type="match status" value="1"/>
</dbReference>
<dbReference type="Gene3D" id="2.170.150.80">
    <property type="entry name" value="NAC domain"/>
    <property type="match status" value="1"/>
</dbReference>
<keyword evidence="2" id="KW-0238">DNA-binding</keyword>
<dbReference type="OrthoDB" id="910810at2759"/>
<evidence type="ECO:0000256" key="4">
    <source>
        <dbReference type="ARBA" id="ARBA00023242"/>
    </source>
</evidence>
<protein>
    <submittedName>
        <fullName evidence="7">NAC transcription factor 32-like</fullName>
    </submittedName>
</protein>
<evidence type="ECO:0000256" key="1">
    <source>
        <dbReference type="ARBA" id="ARBA00023015"/>
    </source>
</evidence>
<dbReference type="PROSITE" id="PS51005">
    <property type="entry name" value="NAC"/>
    <property type="match status" value="1"/>
</dbReference>
<feature type="domain" description="NAC" evidence="5">
    <location>
        <begin position="26"/>
        <end position="178"/>
    </location>
</feature>
<dbReference type="KEGG" id="sind:105159787"/>
<evidence type="ECO:0000256" key="2">
    <source>
        <dbReference type="ARBA" id="ARBA00023125"/>
    </source>
</evidence>